<dbReference type="SUPFAM" id="SSF49464">
    <property type="entry name" value="Carboxypeptidase regulatory domain-like"/>
    <property type="match status" value="1"/>
</dbReference>
<accession>A0A1M5PEM8</accession>
<dbReference type="Proteomes" id="UP000242520">
    <property type="component" value="Unassembled WGS sequence"/>
</dbReference>
<proteinExistence type="predicted"/>
<dbReference type="EMBL" id="FQXH01000006">
    <property type="protein sequence ID" value="SHH00168.1"/>
    <property type="molecule type" value="Genomic_DNA"/>
</dbReference>
<name>A0A1M5PEM8_9FIRM</name>
<dbReference type="RefSeq" id="WP_072723247.1">
    <property type="nucleotide sequence ID" value="NZ_FQXH01000006.1"/>
</dbReference>
<evidence type="ECO:0000313" key="2">
    <source>
        <dbReference type="Proteomes" id="UP000242520"/>
    </source>
</evidence>
<gene>
    <name evidence="1" type="ORF">SAMN02744040_00439</name>
</gene>
<sequence>MGARLVKFSFTPEENEQIEAIVKVPEEKKSVIHGIVKDYKGKIVKDAVVKLFEVINPPCKFKPLTHTFTDECGQFLFGPLCPNKQYVIKVWFNDVKIKQLIIEPDCDKNCNPKDELSWQNNEQK</sequence>
<organism evidence="1 2">
    <name type="scientific">Tepidibacter thalassicus DSM 15285</name>
    <dbReference type="NCBI Taxonomy" id="1123350"/>
    <lineage>
        <taxon>Bacteria</taxon>
        <taxon>Bacillati</taxon>
        <taxon>Bacillota</taxon>
        <taxon>Clostridia</taxon>
        <taxon>Peptostreptococcales</taxon>
        <taxon>Peptostreptococcaceae</taxon>
        <taxon>Tepidibacter</taxon>
    </lineage>
</organism>
<evidence type="ECO:0000313" key="1">
    <source>
        <dbReference type="EMBL" id="SHH00168.1"/>
    </source>
</evidence>
<dbReference type="InterPro" id="IPR008969">
    <property type="entry name" value="CarboxyPept-like_regulatory"/>
</dbReference>
<keyword evidence="2" id="KW-1185">Reference proteome</keyword>
<dbReference type="OrthoDB" id="1807736at2"/>
<dbReference type="STRING" id="1123350.SAMN02744040_00439"/>
<dbReference type="AlphaFoldDB" id="A0A1M5PEM8"/>
<protein>
    <submittedName>
        <fullName evidence="1">Uncharacterized protein</fullName>
    </submittedName>
</protein>
<reference evidence="2" key="1">
    <citation type="submission" date="2016-11" db="EMBL/GenBank/DDBJ databases">
        <authorList>
            <person name="Varghese N."/>
            <person name="Submissions S."/>
        </authorList>
    </citation>
    <scope>NUCLEOTIDE SEQUENCE [LARGE SCALE GENOMIC DNA]</scope>
    <source>
        <strain evidence="2">DSM 15285</strain>
    </source>
</reference>